<evidence type="ECO:0000256" key="1">
    <source>
        <dbReference type="SAM" id="Phobius"/>
    </source>
</evidence>
<reference evidence="3" key="1">
    <citation type="submission" date="2016-10" db="EMBL/GenBank/DDBJ databases">
        <authorList>
            <person name="Varghese N."/>
            <person name="Submissions S."/>
        </authorList>
    </citation>
    <scope>NUCLEOTIDE SEQUENCE [LARGE SCALE GENOMIC DNA]</scope>
    <source>
        <strain evidence="3">Gh-48</strain>
    </source>
</reference>
<protein>
    <submittedName>
        <fullName evidence="2">Uncharacterized protein</fullName>
    </submittedName>
</protein>
<dbReference type="EMBL" id="FOCL01000001">
    <property type="protein sequence ID" value="SEM79223.1"/>
    <property type="molecule type" value="Genomic_DNA"/>
</dbReference>
<keyword evidence="3" id="KW-1185">Reference proteome</keyword>
<feature type="transmembrane region" description="Helical" evidence="1">
    <location>
        <begin position="54"/>
        <end position="73"/>
    </location>
</feature>
<name>A0A1H8B8U1_9SPHI</name>
<keyword evidence="1" id="KW-0472">Membrane</keyword>
<sequence>MTTINAYQLGYYLTEFGAAFFAPNGFANKLLDWPTLADDFCTSMSGMAGEFTDAFHPVSALLSVILSCAGIYFSAVMLSNAKRRLTWLGFILIGLAALLAVYDPNRNEFYPKLLRGSASWLAELPYLADLRYILPSFALLIYIQRSSTAR</sequence>
<evidence type="ECO:0000313" key="3">
    <source>
        <dbReference type="Proteomes" id="UP000198942"/>
    </source>
</evidence>
<gene>
    <name evidence="2" type="ORF">SAMN05192574_101828</name>
</gene>
<dbReference type="RefSeq" id="WP_091207954.1">
    <property type="nucleotide sequence ID" value="NZ_FOCL01000001.1"/>
</dbReference>
<dbReference type="AlphaFoldDB" id="A0A1H8B8U1"/>
<organism evidence="2 3">
    <name type="scientific">Mucilaginibacter gossypiicola</name>
    <dbReference type="NCBI Taxonomy" id="551995"/>
    <lineage>
        <taxon>Bacteria</taxon>
        <taxon>Pseudomonadati</taxon>
        <taxon>Bacteroidota</taxon>
        <taxon>Sphingobacteriia</taxon>
        <taxon>Sphingobacteriales</taxon>
        <taxon>Sphingobacteriaceae</taxon>
        <taxon>Mucilaginibacter</taxon>
    </lineage>
</organism>
<evidence type="ECO:0000313" key="2">
    <source>
        <dbReference type="EMBL" id="SEM79223.1"/>
    </source>
</evidence>
<keyword evidence="1" id="KW-0812">Transmembrane</keyword>
<dbReference type="Proteomes" id="UP000198942">
    <property type="component" value="Unassembled WGS sequence"/>
</dbReference>
<accession>A0A1H8B8U1</accession>
<feature type="transmembrane region" description="Helical" evidence="1">
    <location>
        <begin position="85"/>
        <end position="104"/>
    </location>
</feature>
<keyword evidence="1" id="KW-1133">Transmembrane helix</keyword>
<proteinExistence type="predicted"/>